<organism evidence="1">
    <name type="scientific">marine metagenome</name>
    <dbReference type="NCBI Taxonomy" id="408172"/>
    <lineage>
        <taxon>unclassified sequences</taxon>
        <taxon>metagenomes</taxon>
        <taxon>ecological metagenomes</taxon>
    </lineage>
</organism>
<feature type="non-terminal residue" evidence="1">
    <location>
        <position position="1"/>
    </location>
</feature>
<evidence type="ECO:0000313" key="1">
    <source>
        <dbReference type="EMBL" id="SVD58460.1"/>
    </source>
</evidence>
<protein>
    <submittedName>
        <fullName evidence="1">Uncharacterized protein</fullName>
    </submittedName>
</protein>
<proteinExistence type="predicted"/>
<gene>
    <name evidence="1" type="ORF">METZ01_LOCUS411314</name>
</gene>
<sequence>VTTLTAQEEGTLLLREIEGHFPAVIQAREAILEMRDGGSRHWRQMEWIGFYPEFWFQETLARRLDCGGGPTFGNVTFDLARDFVWDQKSHVSNNSWAPLNDAEAIQNCITEHNGVGFLVISGEAVYDEDGSFREWHVDLCGGESDYSRRNRDRGAPRRRRKKEFIPNRFLAFRFESTDELQRARSDGWVKGFQEGMRNSDGSPRRAKVMVNLDQIPDQSIINDLRR</sequence>
<dbReference type="EMBL" id="UINC01160040">
    <property type="protein sequence ID" value="SVD58460.1"/>
    <property type="molecule type" value="Genomic_DNA"/>
</dbReference>
<dbReference type="AlphaFoldDB" id="A0A382WIM2"/>
<reference evidence="1" key="1">
    <citation type="submission" date="2018-05" db="EMBL/GenBank/DDBJ databases">
        <authorList>
            <person name="Lanie J.A."/>
            <person name="Ng W.-L."/>
            <person name="Kazmierczak K.M."/>
            <person name="Andrzejewski T.M."/>
            <person name="Davidsen T.M."/>
            <person name="Wayne K.J."/>
            <person name="Tettelin H."/>
            <person name="Glass J.I."/>
            <person name="Rusch D."/>
            <person name="Podicherti R."/>
            <person name="Tsui H.-C.T."/>
            <person name="Winkler M.E."/>
        </authorList>
    </citation>
    <scope>NUCLEOTIDE SEQUENCE</scope>
</reference>
<accession>A0A382WIM2</accession>
<name>A0A382WIM2_9ZZZZ</name>